<protein>
    <submittedName>
        <fullName evidence="1">Cleavage stimulation factor subunit 2</fullName>
    </submittedName>
</protein>
<organism evidence="1 2">
    <name type="scientific">Holotrichia oblita</name>
    <name type="common">Chafer beetle</name>
    <dbReference type="NCBI Taxonomy" id="644536"/>
    <lineage>
        <taxon>Eukaryota</taxon>
        <taxon>Metazoa</taxon>
        <taxon>Ecdysozoa</taxon>
        <taxon>Arthropoda</taxon>
        <taxon>Hexapoda</taxon>
        <taxon>Insecta</taxon>
        <taxon>Pterygota</taxon>
        <taxon>Neoptera</taxon>
        <taxon>Endopterygota</taxon>
        <taxon>Coleoptera</taxon>
        <taxon>Polyphaga</taxon>
        <taxon>Scarabaeiformia</taxon>
        <taxon>Scarabaeidae</taxon>
        <taxon>Melolonthinae</taxon>
        <taxon>Holotrichia</taxon>
    </lineage>
</organism>
<name>A0ACB9SXW0_HOLOL</name>
<evidence type="ECO:0000313" key="1">
    <source>
        <dbReference type="EMBL" id="KAI4459380.1"/>
    </source>
</evidence>
<gene>
    <name evidence="1" type="ORF">MML48_6g00002556</name>
</gene>
<evidence type="ECO:0000313" key="2">
    <source>
        <dbReference type="Proteomes" id="UP001056778"/>
    </source>
</evidence>
<comment type="caution">
    <text evidence="1">The sequence shown here is derived from an EMBL/GenBank/DDBJ whole genome shotgun (WGS) entry which is preliminary data.</text>
</comment>
<dbReference type="EMBL" id="CM043020">
    <property type="protein sequence ID" value="KAI4459380.1"/>
    <property type="molecule type" value="Genomic_DNA"/>
</dbReference>
<reference evidence="1" key="1">
    <citation type="submission" date="2022-04" db="EMBL/GenBank/DDBJ databases">
        <title>Chromosome-scale genome assembly of Holotrichia oblita Faldermann.</title>
        <authorList>
            <person name="Rongchong L."/>
        </authorList>
    </citation>
    <scope>NUCLEOTIDE SEQUENCE</scope>
    <source>
        <strain evidence="1">81SQS9</strain>
    </source>
</reference>
<dbReference type="Proteomes" id="UP001056778">
    <property type="component" value="Chromosome 6"/>
</dbReference>
<sequence length="168" mass="19040">MKKMKVKYAAQILSQRLASTMLMVNNMEGQTVLENGNYTAEILYFFDRLFDSVNGSNKQAKKGKSLRSGISGTSAHLDFWTKEALPFLKEMKFIKPETRTTERPPPLKNWSFTITNIINIWSVLKNDGFANYLEGTLITIQSKIFLAKLEATMCKIAIQPSTLLSVHI</sequence>
<proteinExistence type="predicted"/>
<accession>A0ACB9SXW0</accession>
<keyword evidence="2" id="KW-1185">Reference proteome</keyword>